<comment type="caution">
    <text evidence="1">The sequence shown here is derived from an EMBL/GenBank/DDBJ whole genome shotgun (WGS) entry which is preliminary data.</text>
</comment>
<sequence length="58" mass="6084">MVVFPEQLIIGVHQFALTNGGAGLLGRHVGRSALQPQLSNANADGAGRDQHDFLAAVF</sequence>
<dbReference type="EMBL" id="VSSQ01092407">
    <property type="protein sequence ID" value="MPN37639.1"/>
    <property type="molecule type" value="Genomic_DNA"/>
</dbReference>
<reference evidence="1" key="1">
    <citation type="submission" date="2019-08" db="EMBL/GenBank/DDBJ databases">
        <authorList>
            <person name="Kucharzyk K."/>
            <person name="Murdoch R.W."/>
            <person name="Higgins S."/>
            <person name="Loffler F."/>
        </authorList>
    </citation>
    <scope>NUCLEOTIDE SEQUENCE</scope>
</reference>
<organism evidence="1">
    <name type="scientific">bioreactor metagenome</name>
    <dbReference type="NCBI Taxonomy" id="1076179"/>
    <lineage>
        <taxon>unclassified sequences</taxon>
        <taxon>metagenomes</taxon>
        <taxon>ecological metagenomes</taxon>
    </lineage>
</organism>
<evidence type="ECO:0000313" key="1">
    <source>
        <dbReference type="EMBL" id="MPN37639.1"/>
    </source>
</evidence>
<accession>A0A645HHG4</accession>
<gene>
    <name evidence="1" type="ORF">SDC9_185159</name>
</gene>
<proteinExistence type="predicted"/>
<protein>
    <submittedName>
        <fullName evidence="1">Uncharacterized protein</fullName>
    </submittedName>
</protein>
<dbReference type="AlphaFoldDB" id="A0A645HHG4"/>
<name>A0A645HHG4_9ZZZZ</name>